<evidence type="ECO:0000256" key="3">
    <source>
        <dbReference type="ARBA" id="ARBA00023163"/>
    </source>
</evidence>
<evidence type="ECO:0000256" key="2">
    <source>
        <dbReference type="ARBA" id="ARBA00023125"/>
    </source>
</evidence>
<dbReference type="EMBL" id="CAVK010000232">
    <property type="protein sequence ID" value="CCW19822.1"/>
    <property type="molecule type" value="Genomic_DNA"/>
</dbReference>
<reference evidence="5 6" key="1">
    <citation type="submission" date="2013-03" db="EMBL/GenBank/DDBJ databases">
        <authorList>
            <person name="Le V."/>
        </authorList>
    </citation>
    <scope>NUCLEOTIDE SEQUENCE [LARGE SCALE GENOMIC DNA]</scope>
    <source>
        <strain evidence="5 6">BiD32</strain>
    </source>
</reference>
<feature type="domain" description="HTH luxR-type" evidence="4">
    <location>
        <begin position="838"/>
        <end position="903"/>
    </location>
</feature>
<keyword evidence="6" id="KW-1185">Reference proteome</keyword>
<dbReference type="InterPro" id="IPR016032">
    <property type="entry name" value="Sig_transdc_resp-reg_C-effctor"/>
</dbReference>
<accession>N1MW79</accession>
<name>N1MW79_9SPHN</name>
<keyword evidence="2" id="KW-0238">DNA-binding</keyword>
<dbReference type="InterPro" id="IPR041617">
    <property type="entry name" value="TPR_MalT"/>
</dbReference>
<dbReference type="Pfam" id="PF00196">
    <property type="entry name" value="GerE"/>
    <property type="match status" value="1"/>
</dbReference>
<organism evidence="5 6">
    <name type="scientific">Sphingobium indicum BiD32</name>
    <dbReference type="NCBI Taxonomy" id="1301087"/>
    <lineage>
        <taxon>Bacteria</taxon>
        <taxon>Pseudomonadati</taxon>
        <taxon>Pseudomonadota</taxon>
        <taxon>Alphaproteobacteria</taxon>
        <taxon>Sphingomonadales</taxon>
        <taxon>Sphingomonadaceae</taxon>
        <taxon>Sphingobium</taxon>
    </lineage>
</organism>
<dbReference type="Gene3D" id="3.40.50.300">
    <property type="entry name" value="P-loop containing nucleotide triphosphate hydrolases"/>
    <property type="match status" value="1"/>
</dbReference>
<evidence type="ECO:0000313" key="6">
    <source>
        <dbReference type="Proteomes" id="UP000013201"/>
    </source>
</evidence>
<dbReference type="PRINTS" id="PR00038">
    <property type="entry name" value="HTHLUXR"/>
</dbReference>
<dbReference type="InterPro" id="IPR036388">
    <property type="entry name" value="WH-like_DNA-bd_sf"/>
</dbReference>
<dbReference type="SMART" id="SM00421">
    <property type="entry name" value="HTH_LUXR"/>
    <property type="match status" value="1"/>
</dbReference>
<dbReference type="RefSeq" id="WP_006966124.1">
    <property type="nucleotide sequence ID" value="NZ_CAVK010000232.1"/>
</dbReference>
<dbReference type="SUPFAM" id="SSF52540">
    <property type="entry name" value="P-loop containing nucleoside triphosphate hydrolases"/>
    <property type="match status" value="1"/>
</dbReference>
<dbReference type="AlphaFoldDB" id="N1MW79"/>
<reference evidence="6" key="2">
    <citation type="submission" date="2013-04" db="EMBL/GenBank/DDBJ databases">
        <title>Bisphenol A degrading Sphingobium sp. strain BiD32.</title>
        <authorList>
            <person name="Nielsen J.L."/>
            <person name="Zhou N.A."/>
            <person name="Kjeldal H."/>
        </authorList>
    </citation>
    <scope>NUCLEOTIDE SEQUENCE [LARGE SCALE GENOMIC DNA]</scope>
    <source>
        <strain evidence="6">BiD32</strain>
    </source>
</reference>
<dbReference type="Pfam" id="PF13401">
    <property type="entry name" value="AAA_22"/>
    <property type="match status" value="1"/>
</dbReference>
<keyword evidence="3" id="KW-0804">Transcription</keyword>
<dbReference type="SUPFAM" id="SSF46894">
    <property type="entry name" value="C-terminal effector domain of the bipartite response regulators"/>
    <property type="match status" value="1"/>
</dbReference>
<comment type="caution">
    <text evidence="5">The sequence shown here is derived from an EMBL/GenBank/DDBJ whole genome shotgun (WGS) entry which is preliminary data.</text>
</comment>
<proteinExistence type="predicted"/>
<dbReference type="Pfam" id="PF17874">
    <property type="entry name" value="TPR_MalT"/>
    <property type="match status" value="1"/>
</dbReference>
<dbReference type="InterPro" id="IPR049945">
    <property type="entry name" value="AAA_22"/>
</dbReference>
<evidence type="ECO:0000313" key="5">
    <source>
        <dbReference type="EMBL" id="CCW19822.1"/>
    </source>
</evidence>
<dbReference type="InterPro" id="IPR027417">
    <property type="entry name" value="P-loop_NTPase"/>
</dbReference>
<keyword evidence="1" id="KW-0805">Transcription regulation</keyword>
<dbReference type="CDD" id="cd06170">
    <property type="entry name" value="LuxR_C_like"/>
    <property type="match status" value="1"/>
</dbReference>
<dbReference type="Proteomes" id="UP000013201">
    <property type="component" value="Unassembled WGS sequence"/>
</dbReference>
<protein>
    <recommendedName>
        <fullName evidence="4">HTH luxR-type domain-containing protein</fullName>
    </recommendedName>
</protein>
<dbReference type="SUPFAM" id="SSF48452">
    <property type="entry name" value="TPR-like"/>
    <property type="match status" value="1"/>
</dbReference>
<dbReference type="Gene3D" id="1.10.10.10">
    <property type="entry name" value="Winged helix-like DNA-binding domain superfamily/Winged helix DNA-binding domain"/>
    <property type="match status" value="1"/>
</dbReference>
<dbReference type="Gene3D" id="1.25.40.10">
    <property type="entry name" value="Tetratricopeptide repeat domain"/>
    <property type="match status" value="1"/>
</dbReference>
<dbReference type="InterPro" id="IPR000792">
    <property type="entry name" value="Tscrpt_reg_LuxR_C"/>
</dbReference>
<dbReference type="PANTHER" id="PTHR44688">
    <property type="entry name" value="DNA-BINDING TRANSCRIPTIONAL ACTIVATOR DEVR_DOSR"/>
    <property type="match status" value="1"/>
</dbReference>
<dbReference type="InterPro" id="IPR059106">
    <property type="entry name" value="WHD_MalT"/>
</dbReference>
<dbReference type="InterPro" id="IPR011990">
    <property type="entry name" value="TPR-like_helical_dom_sf"/>
</dbReference>
<dbReference type="GO" id="GO:0006355">
    <property type="term" value="P:regulation of DNA-templated transcription"/>
    <property type="evidence" value="ECO:0007669"/>
    <property type="project" value="InterPro"/>
</dbReference>
<evidence type="ECO:0000259" key="4">
    <source>
        <dbReference type="PROSITE" id="PS50043"/>
    </source>
</evidence>
<evidence type="ECO:0000256" key="1">
    <source>
        <dbReference type="ARBA" id="ARBA00023015"/>
    </source>
</evidence>
<dbReference type="GO" id="GO:0016887">
    <property type="term" value="F:ATP hydrolysis activity"/>
    <property type="evidence" value="ECO:0007669"/>
    <property type="project" value="InterPro"/>
</dbReference>
<sequence length="906" mass="100758">MPDTSSALMKGGTAHGEAKVNLIPTAIVAPRLRMGQYPRQMIEALAGRVDQSRLTVLCAPAGYGKTSVALQWFNRLVEEGRPGLWIASRAGIRNLSSFLIALQQAGGKAGLPWGALDPADDIDVWISHLSAHSESRPLIVVDDAQLLPGDVFDFLERYLSGARDAITMIICSRETLPIPLARMRAAGSLVEISTDRLRFSTEESRDLISMLLELPIERAFVAKIIDQIDGWVSGLILTIEKFKLISSGLNSDCDQELHLYIDILSRYFQEEVLNLLPDAMQDFVVTTSILDELTPLACSAVLDIDNAGILLEEAVRLGLFIERIEGRRSAYRYHPLFRSLMLETAVDRSPKQVRECHRRASLYYSSIREEYKSIEHASKTNDAEFLADQLDSMANKLIYDGYLYYIEDNSSDIPWEVMKSRPMLLLALAWRWIRRLSLTQSERLIACAAEIAAERPEDFNLSYVLRHRQILLQAAYDNLNYVEAEGEKLLLELGDESPYLSCTLVGQLMAARRELYHFRDIVKLEAETRRALNRPGSEFAAITLKATVAPTLMALGKGSLARGLLEESFEYAERRCGRDSSVAAIPALMFAEALYEVGELKRAESLIDEYLPAARQWGMVDEIAAGFITSAKLSFAEGNVKKAMSTLEEAHLISVECRLDRLRATLVSEQVRMLVQNGQLGAAQAALAAGDIIVDHPPYPTLAPTRKNEHVAIAWLRIEIQSYNLAKAKKVALRWLEFVKRSAAKRSIVIFQLLLTEIAILEGDRVRGRRALRDALEAAEPAGWVQIFLDAGDGIKALLMEAYASGPVAQTPVDEFTMRILAASGVNPTVGPADEMEDACLLAQLGDREAQILTMISGGLRNREIGDRLGLTEGTVKWYMQQIFDKLGVRRRSQAVQRARVLGLVA</sequence>
<dbReference type="PANTHER" id="PTHR44688:SF16">
    <property type="entry name" value="DNA-BINDING TRANSCRIPTIONAL ACTIVATOR DEVR_DOSR"/>
    <property type="match status" value="1"/>
</dbReference>
<dbReference type="GO" id="GO:0003677">
    <property type="term" value="F:DNA binding"/>
    <property type="evidence" value="ECO:0007669"/>
    <property type="project" value="UniProtKB-KW"/>
</dbReference>
<dbReference type="Pfam" id="PF25873">
    <property type="entry name" value="WHD_MalT"/>
    <property type="match status" value="1"/>
</dbReference>
<dbReference type="PROSITE" id="PS50043">
    <property type="entry name" value="HTH_LUXR_2"/>
    <property type="match status" value="1"/>
</dbReference>
<gene>
    <name evidence="5" type="ORF">EBBID32_41920</name>
</gene>